<dbReference type="InterPro" id="IPR036097">
    <property type="entry name" value="HisK_dim/P_sf"/>
</dbReference>
<dbReference type="PRINTS" id="PR00344">
    <property type="entry name" value="BCTRLSENSOR"/>
</dbReference>
<dbReference type="GO" id="GO:0009927">
    <property type="term" value="F:histidine phosphotransfer kinase activity"/>
    <property type="evidence" value="ECO:0007669"/>
    <property type="project" value="TreeGrafter"/>
</dbReference>
<dbReference type="SUPFAM" id="SSF47384">
    <property type="entry name" value="Homodimeric domain of signal transducing histidine kinase"/>
    <property type="match status" value="1"/>
</dbReference>
<dbReference type="FunFam" id="3.30.565.10:FF:000023">
    <property type="entry name" value="PAS domain-containing sensor histidine kinase"/>
    <property type="match status" value="1"/>
</dbReference>
<dbReference type="PANTHER" id="PTHR43047:SF72">
    <property type="entry name" value="OSMOSENSING HISTIDINE PROTEIN KINASE SLN1"/>
    <property type="match status" value="1"/>
</dbReference>
<keyword evidence="7" id="KW-0547">Nucleotide-binding</keyword>
<reference evidence="14 15" key="1">
    <citation type="journal article" date="2016" name="Nat. Commun.">
        <title>Thousands of microbial genomes shed light on interconnected biogeochemical processes in an aquifer system.</title>
        <authorList>
            <person name="Anantharaman K."/>
            <person name="Brown C.T."/>
            <person name="Hug L.A."/>
            <person name="Sharon I."/>
            <person name="Castelle C.J."/>
            <person name="Probst A.J."/>
            <person name="Thomas B.C."/>
            <person name="Singh A."/>
            <person name="Wilkins M.J."/>
            <person name="Karaoz U."/>
            <person name="Brodie E.L."/>
            <person name="Williams K.H."/>
            <person name="Hubbard S.S."/>
            <person name="Banfield J.F."/>
        </authorList>
    </citation>
    <scope>NUCLEOTIDE SEQUENCE [LARGE SCALE GENOMIC DNA]</scope>
</reference>
<keyword evidence="11 12" id="KW-0472">Membrane</keyword>
<dbReference type="Pfam" id="PF00512">
    <property type="entry name" value="HisKA"/>
    <property type="match status" value="1"/>
</dbReference>
<evidence type="ECO:0000256" key="2">
    <source>
        <dbReference type="ARBA" id="ARBA00004236"/>
    </source>
</evidence>
<organism evidence="14 15">
    <name type="scientific">Candidatus Spechtbacteria bacterium RIFCSPLOWO2_12_FULL_38_22</name>
    <dbReference type="NCBI Taxonomy" id="1802165"/>
    <lineage>
        <taxon>Bacteria</taxon>
        <taxon>Candidatus Spechtiibacteriota</taxon>
    </lineage>
</organism>
<dbReference type="EMBL" id="MHOK01000004">
    <property type="protein sequence ID" value="OGZ62282.1"/>
    <property type="molecule type" value="Genomic_DNA"/>
</dbReference>
<dbReference type="EC" id="2.7.13.3" evidence="3"/>
<protein>
    <recommendedName>
        <fullName evidence="3">histidine kinase</fullName>
        <ecNumber evidence="3">2.7.13.3</ecNumber>
    </recommendedName>
</protein>
<evidence type="ECO:0000313" key="14">
    <source>
        <dbReference type="EMBL" id="OGZ62282.1"/>
    </source>
</evidence>
<dbReference type="InterPro" id="IPR004358">
    <property type="entry name" value="Sig_transdc_His_kin-like_C"/>
</dbReference>
<feature type="transmembrane region" description="Helical" evidence="12">
    <location>
        <begin position="19"/>
        <end position="37"/>
    </location>
</feature>
<dbReference type="PROSITE" id="PS50109">
    <property type="entry name" value="HIS_KIN"/>
    <property type="match status" value="1"/>
</dbReference>
<evidence type="ECO:0000313" key="15">
    <source>
        <dbReference type="Proteomes" id="UP000176770"/>
    </source>
</evidence>
<dbReference type="SMART" id="SM00388">
    <property type="entry name" value="HisKA"/>
    <property type="match status" value="1"/>
</dbReference>
<dbReference type="SMART" id="SM00387">
    <property type="entry name" value="HATPase_c"/>
    <property type="match status" value="1"/>
</dbReference>
<evidence type="ECO:0000256" key="9">
    <source>
        <dbReference type="ARBA" id="ARBA00022840"/>
    </source>
</evidence>
<evidence type="ECO:0000256" key="10">
    <source>
        <dbReference type="ARBA" id="ARBA00023012"/>
    </source>
</evidence>
<evidence type="ECO:0000256" key="6">
    <source>
        <dbReference type="ARBA" id="ARBA00022679"/>
    </source>
</evidence>
<keyword evidence="5" id="KW-0597">Phosphoprotein</keyword>
<accession>A0A1G2HIF5</accession>
<proteinExistence type="predicted"/>
<comment type="subcellular location">
    <subcellularLocation>
        <location evidence="2">Cell membrane</location>
    </subcellularLocation>
</comment>
<comment type="caution">
    <text evidence="14">The sequence shown here is derived from an EMBL/GenBank/DDBJ whole genome shotgun (WGS) entry which is preliminary data.</text>
</comment>
<dbReference type="Pfam" id="PF02518">
    <property type="entry name" value="HATPase_c"/>
    <property type="match status" value="1"/>
</dbReference>
<dbReference type="GO" id="GO:0000155">
    <property type="term" value="F:phosphorelay sensor kinase activity"/>
    <property type="evidence" value="ECO:0007669"/>
    <property type="project" value="InterPro"/>
</dbReference>
<keyword evidence="6" id="KW-0808">Transferase</keyword>
<evidence type="ECO:0000256" key="3">
    <source>
        <dbReference type="ARBA" id="ARBA00012438"/>
    </source>
</evidence>
<dbReference type="InterPro" id="IPR003661">
    <property type="entry name" value="HisK_dim/P_dom"/>
</dbReference>
<dbReference type="GO" id="GO:0005524">
    <property type="term" value="F:ATP binding"/>
    <property type="evidence" value="ECO:0007669"/>
    <property type="project" value="UniProtKB-KW"/>
</dbReference>
<keyword evidence="12" id="KW-1133">Transmembrane helix</keyword>
<evidence type="ECO:0000256" key="12">
    <source>
        <dbReference type="SAM" id="Phobius"/>
    </source>
</evidence>
<keyword evidence="9" id="KW-0067">ATP-binding</keyword>
<gene>
    <name evidence="14" type="ORF">A3F94_00390</name>
</gene>
<evidence type="ECO:0000256" key="4">
    <source>
        <dbReference type="ARBA" id="ARBA00022475"/>
    </source>
</evidence>
<dbReference type="SUPFAM" id="SSF55874">
    <property type="entry name" value="ATPase domain of HSP90 chaperone/DNA topoisomerase II/histidine kinase"/>
    <property type="match status" value="1"/>
</dbReference>
<feature type="transmembrane region" description="Helical" evidence="12">
    <location>
        <begin position="49"/>
        <end position="71"/>
    </location>
</feature>
<evidence type="ECO:0000256" key="1">
    <source>
        <dbReference type="ARBA" id="ARBA00000085"/>
    </source>
</evidence>
<dbReference type="Proteomes" id="UP000176770">
    <property type="component" value="Unassembled WGS sequence"/>
</dbReference>
<dbReference type="Gene3D" id="3.30.565.10">
    <property type="entry name" value="Histidine kinase-like ATPase, C-terminal domain"/>
    <property type="match status" value="1"/>
</dbReference>
<dbReference type="InterPro" id="IPR005467">
    <property type="entry name" value="His_kinase_dom"/>
</dbReference>
<dbReference type="PANTHER" id="PTHR43047">
    <property type="entry name" value="TWO-COMPONENT HISTIDINE PROTEIN KINASE"/>
    <property type="match status" value="1"/>
</dbReference>
<dbReference type="InterPro" id="IPR003594">
    <property type="entry name" value="HATPase_dom"/>
</dbReference>
<evidence type="ECO:0000256" key="7">
    <source>
        <dbReference type="ARBA" id="ARBA00022741"/>
    </source>
</evidence>
<keyword evidence="4" id="KW-1003">Cell membrane</keyword>
<feature type="domain" description="Histidine kinase" evidence="13">
    <location>
        <begin position="87"/>
        <end position="307"/>
    </location>
</feature>
<keyword evidence="8" id="KW-0418">Kinase</keyword>
<dbReference type="STRING" id="1802165.A3F94_00390"/>
<dbReference type="AlphaFoldDB" id="A0A1G2HIF5"/>
<evidence type="ECO:0000259" key="13">
    <source>
        <dbReference type="PROSITE" id="PS50109"/>
    </source>
</evidence>
<name>A0A1G2HIF5_9BACT</name>
<evidence type="ECO:0000256" key="5">
    <source>
        <dbReference type="ARBA" id="ARBA00022553"/>
    </source>
</evidence>
<dbReference type="InterPro" id="IPR036890">
    <property type="entry name" value="HATPase_C_sf"/>
</dbReference>
<sequence length="307" mass="34321">MFYKECGQYGIGIWKCPRFLFVIMGIATITGMLATFWSFRAYGASPETMIISVVLVCLGIFVPGTFMVRSFEYMAEANRMKTEFISIASHQLRSPLSAIKWSLNLLLEGKVAVLDKKSRQYLETMEQSNNRMVKLVGDLLNVSRIDQRTLKLKKEKLSIIEAIKGSIHILQPAAEASNVKISLNLPSNDMETVGDETYFDMVITNLVDNAIRYTKEGGGVVSISLAKKNNYARCEVTDNGMGIKEEDQKLIFNKFFRSESAKNRQPVGTGLGLFIVKSVIKDMGGDIGFKSSEGKGSKFWFEVPLVE</sequence>
<evidence type="ECO:0000256" key="8">
    <source>
        <dbReference type="ARBA" id="ARBA00022777"/>
    </source>
</evidence>
<keyword evidence="10" id="KW-0902">Two-component regulatory system</keyword>
<dbReference type="GO" id="GO:0005886">
    <property type="term" value="C:plasma membrane"/>
    <property type="evidence" value="ECO:0007669"/>
    <property type="project" value="UniProtKB-SubCell"/>
</dbReference>
<keyword evidence="12" id="KW-0812">Transmembrane</keyword>
<dbReference type="Gene3D" id="1.10.287.130">
    <property type="match status" value="1"/>
</dbReference>
<dbReference type="CDD" id="cd00082">
    <property type="entry name" value="HisKA"/>
    <property type="match status" value="1"/>
</dbReference>
<comment type="catalytic activity">
    <reaction evidence="1">
        <text>ATP + protein L-histidine = ADP + protein N-phospho-L-histidine.</text>
        <dbReference type="EC" id="2.7.13.3"/>
    </reaction>
</comment>
<evidence type="ECO:0000256" key="11">
    <source>
        <dbReference type="ARBA" id="ARBA00023136"/>
    </source>
</evidence>